<organism evidence="1 2">
    <name type="scientific">Elysia crispata</name>
    <name type="common">lettuce slug</name>
    <dbReference type="NCBI Taxonomy" id="231223"/>
    <lineage>
        <taxon>Eukaryota</taxon>
        <taxon>Metazoa</taxon>
        <taxon>Spiralia</taxon>
        <taxon>Lophotrochozoa</taxon>
        <taxon>Mollusca</taxon>
        <taxon>Gastropoda</taxon>
        <taxon>Heterobranchia</taxon>
        <taxon>Euthyneura</taxon>
        <taxon>Panpulmonata</taxon>
        <taxon>Sacoglossa</taxon>
        <taxon>Placobranchoidea</taxon>
        <taxon>Plakobranchidae</taxon>
        <taxon>Elysia</taxon>
    </lineage>
</organism>
<accession>A0AAE1AAB9</accession>
<protein>
    <submittedName>
        <fullName evidence="1">Uncharacterized protein</fullName>
    </submittedName>
</protein>
<dbReference type="EMBL" id="JAWDGP010002384">
    <property type="protein sequence ID" value="KAK3783606.1"/>
    <property type="molecule type" value="Genomic_DNA"/>
</dbReference>
<reference evidence="1" key="1">
    <citation type="journal article" date="2023" name="G3 (Bethesda)">
        <title>A reference genome for the long-term kleptoplast-retaining sea slug Elysia crispata morphotype clarki.</title>
        <authorList>
            <person name="Eastman K.E."/>
            <person name="Pendleton A.L."/>
            <person name="Shaikh M.A."/>
            <person name="Suttiyut T."/>
            <person name="Ogas R."/>
            <person name="Tomko P."/>
            <person name="Gavelis G."/>
            <person name="Widhalm J.R."/>
            <person name="Wisecaver J.H."/>
        </authorList>
    </citation>
    <scope>NUCLEOTIDE SEQUENCE</scope>
    <source>
        <strain evidence="1">ECLA1</strain>
    </source>
</reference>
<proteinExistence type="predicted"/>
<comment type="caution">
    <text evidence="1">The sequence shown here is derived from an EMBL/GenBank/DDBJ whole genome shotgun (WGS) entry which is preliminary data.</text>
</comment>
<name>A0AAE1AAB9_9GAST</name>
<sequence>MGSIGSSEQRKAMWRIVRVPANRHILLPMTICATLYSQFCGYSQAQSKARLNPGARSRKAVMVESFQEHFENFYDGTNFWRLHPST</sequence>
<evidence type="ECO:0000313" key="2">
    <source>
        <dbReference type="Proteomes" id="UP001283361"/>
    </source>
</evidence>
<evidence type="ECO:0000313" key="1">
    <source>
        <dbReference type="EMBL" id="KAK3783606.1"/>
    </source>
</evidence>
<dbReference type="Proteomes" id="UP001283361">
    <property type="component" value="Unassembled WGS sequence"/>
</dbReference>
<dbReference type="AlphaFoldDB" id="A0AAE1AAB9"/>
<gene>
    <name evidence="1" type="ORF">RRG08_020933</name>
</gene>
<keyword evidence="2" id="KW-1185">Reference proteome</keyword>